<accession>A0A127VFJ5</accession>
<evidence type="ECO:0000256" key="11">
    <source>
        <dbReference type="ARBA" id="ARBA00022839"/>
    </source>
</evidence>
<keyword evidence="11" id="KW-0269">Exonuclease</keyword>
<evidence type="ECO:0000256" key="12">
    <source>
        <dbReference type="ARBA" id="ARBA00022840"/>
    </source>
</evidence>
<dbReference type="GO" id="GO:0006310">
    <property type="term" value="P:DNA recombination"/>
    <property type="evidence" value="ECO:0007669"/>
    <property type="project" value="UniProtKB-KW"/>
</dbReference>
<dbReference type="GO" id="GO:0046872">
    <property type="term" value="F:metal ion binding"/>
    <property type="evidence" value="ECO:0007669"/>
    <property type="project" value="UniProtKB-KW"/>
</dbReference>
<dbReference type="EMBL" id="CP014504">
    <property type="protein sequence ID" value="AMQ00094.1"/>
    <property type="molecule type" value="Genomic_DNA"/>
</dbReference>
<dbReference type="Gene3D" id="2.40.50.140">
    <property type="entry name" value="Nucleic acid-binding proteins"/>
    <property type="match status" value="1"/>
</dbReference>
<evidence type="ECO:0000256" key="5">
    <source>
        <dbReference type="ARBA" id="ARBA00022695"/>
    </source>
</evidence>
<evidence type="ECO:0000256" key="1">
    <source>
        <dbReference type="ARBA" id="ARBA00001936"/>
    </source>
</evidence>
<evidence type="ECO:0000256" key="7">
    <source>
        <dbReference type="ARBA" id="ARBA00022723"/>
    </source>
</evidence>
<dbReference type="CDD" id="cd04865">
    <property type="entry name" value="LigD_Pol_like_2"/>
    <property type="match status" value="1"/>
</dbReference>
<dbReference type="AlphaFoldDB" id="A0A127VFJ5"/>
<keyword evidence="9" id="KW-0227">DNA damage</keyword>
<dbReference type="InterPro" id="IPR014144">
    <property type="entry name" value="LigD_PE_domain"/>
</dbReference>
<dbReference type="GO" id="GO:0003677">
    <property type="term" value="F:DNA binding"/>
    <property type="evidence" value="ECO:0007669"/>
    <property type="project" value="UniProtKB-KW"/>
</dbReference>
<keyword evidence="24" id="KW-1185">Reference proteome</keyword>
<evidence type="ECO:0000256" key="8">
    <source>
        <dbReference type="ARBA" id="ARBA00022741"/>
    </source>
</evidence>
<keyword evidence="7" id="KW-0479">Metal-binding</keyword>
<dbReference type="GO" id="GO:0003887">
    <property type="term" value="F:DNA-directed DNA polymerase activity"/>
    <property type="evidence" value="ECO:0007669"/>
    <property type="project" value="UniProtKB-KW"/>
</dbReference>
<evidence type="ECO:0000256" key="21">
    <source>
        <dbReference type="SAM" id="MobiDB-lite"/>
    </source>
</evidence>
<evidence type="ECO:0000256" key="2">
    <source>
        <dbReference type="ARBA" id="ARBA00012727"/>
    </source>
</evidence>
<keyword evidence="8" id="KW-0547">Nucleotide-binding</keyword>
<dbReference type="GO" id="GO:0003910">
    <property type="term" value="F:DNA ligase (ATP) activity"/>
    <property type="evidence" value="ECO:0007669"/>
    <property type="project" value="UniProtKB-EC"/>
</dbReference>
<dbReference type="InterPro" id="IPR052171">
    <property type="entry name" value="NHEJ_LigD"/>
</dbReference>
<dbReference type="InterPro" id="IPR014145">
    <property type="entry name" value="LigD_pol_dom"/>
</dbReference>
<keyword evidence="18" id="KW-0511">Multifunctional enzyme</keyword>
<protein>
    <recommendedName>
        <fullName evidence="2">DNA ligase (ATP)</fullName>
        <ecNumber evidence="2">6.5.1.1</ecNumber>
    </recommendedName>
    <alternativeName>
        <fullName evidence="19">NHEJ DNA polymerase</fullName>
    </alternativeName>
</protein>
<dbReference type="NCBIfam" id="TIGR02776">
    <property type="entry name" value="NHEJ_ligase_prk"/>
    <property type="match status" value="1"/>
</dbReference>
<dbReference type="CDD" id="cd07971">
    <property type="entry name" value="OBF_DNA_ligase_LigD"/>
    <property type="match status" value="1"/>
</dbReference>
<dbReference type="PROSITE" id="PS50160">
    <property type="entry name" value="DNA_LIGASE_A3"/>
    <property type="match status" value="1"/>
</dbReference>
<evidence type="ECO:0000256" key="15">
    <source>
        <dbReference type="ARBA" id="ARBA00023172"/>
    </source>
</evidence>
<reference evidence="23 24" key="1">
    <citation type="submission" date="2016-03" db="EMBL/GenBank/DDBJ databases">
        <title>Complete genome sequence of Pedobacter cryoconitis PAMC 27485.</title>
        <authorList>
            <person name="Lee J."/>
            <person name="Kim O.-S."/>
        </authorList>
    </citation>
    <scope>NUCLEOTIDE SEQUENCE [LARGE SCALE GENOMIC DNA]</scope>
    <source>
        <strain evidence="23 24">PAMC 27485</strain>
    </source>
</reference>
<keyword evidence="6" id="KW-0540">Nuclease</keyword>
<sequence>MSLTAYKKKRSFAQTPEPKGGKGSGKELRFVIQKHDASHLHYDFRLEMGGVLKSWAVPKGPSTDPEVKRLAMMVEDHPYDYKDFEGLIPKGEYGGGTVIVWDEGTYEPDEPVDGTIEDQDRNLRHQLHSGKISFTLHGKKLKGSFALVRTHGMGENSWLLIKHKDKYAKSDDILLKDKSVISKKTIEQMAKKPVQVYGKKTIKPKQPDAVKPEAEAVKSKLAEAVKPKQNKIVKTPFYDQVKPMLATLVDEAFDKEGWLYEVKWDGYRAVALMNKGSVEFKSRNNKSFQEKFYPIYQALLEWNVNAIVDGEVVSVDKKGKASFGDLQNWHSDQNGELLYYVFDILWYDGHDLTVLSLMQRKAILAQLIPENSPVRLSKGFETSGIEFLAAAKKAGLEGIMAKRKDSLYVAGERTNDWLKIKASKRQEVVIGGYTKNAGTSKPFSSLLVGLFEGGKFIYTGKIGTGFSMEMQQELLARFEPLLIAEPAFTEKPAYNKANPFRAGLGKAKAFWLKPEMICEVNFAEMTTDGVMRHPSFAGMREDKDAKEVVLEKEADTSAILAGTDDDLTKLNGMKQLLNPKEETQVKKVNGHSLEFTNLNKIFWPVEQFTKRDLINYYEQMSSFILPYMKDRPLSLNRYPNGITGESFYQKDVTGKVPDWVKTYLYHAEGDDSDKHFMLGEDKATLLYSAGLGCIEVHPWSSTIKKPDYPTWCIIDLDPDKNSFQQVIEAAQVTKAVLDDMGVPCYCKTSGSTGLHVYIPLGNKYTYEQSKEFARIIVTLVNREIPAYTSLERAVSKRKGKMYLDFLQNRPQATIAAPYSLRPKPGATVSMPLHWDEVKKGLEMKDFTISNALSRVKETGDIFKPVLGKGIDLKKIIKGRQLK</sequence>
<dbReference type="EC" id="6.5.1.1" evidence="2"/>
<organism evidence="23 24">
    <name type="scientific">Pedobacter cryoconitis</name>
    <dbReference type="NCBI Taxonomy" id="188932"/>
    <lineage>
        <taxon>Bacteria</taxon>
        <taxon>Pseudomonadati</taxon>
        <taxon>Bacteroidota</taxon>
        <taxon>Sphingobacteriia</taxon>
        <taxon>Sphingobacteriales</taxon>
        <taxon>Sphingobacteriaceae</taxon>
        <taxon>Pedobacter</taxon>
    </lineage>
</organism>
<dbReference type="SUPFAM" id="SSF56091">
    <property type="entry name" value="DNA ligase/mRNA capping enzyme, catalytic domain"/>
    <property type="match status" value="1"/>
</dbReference>
<evidence type="ECO:0000313" key="23">
    <source>
        <dbReference type="EMBL" id="AMQ00094.1"/>
    </source>
</evidence>
<evidence type="ECO:0000259" key="22">
    <source>
        <dbReference type="PROSITE" id="PS50160"/>
    </source>
</evidence>
<keyword evidence="15" id="KW-0233">DNA recombination</keyword>
<evidence type="ECO:0000256" key="13">
    <source>
        <dbReference type="ARBA" id="ARBA00022932"/>
    </source>
</evidence>
<dbReference type="GO" id="GO:0004527">
    <property type="term" value="F:exonuclease activity"/>
    <property type="evidence" value="ECO:0007669"/>
    <property type="project" value="UniProtKB-KW"/>
</dbReference>
<evidence type="ECO:0000256" key="17">
    <source>
        <dbReference type="ARBA" id="ARBA00023211"/>
    </source>
</evidence>
<evidence type="ECO:0000256" key="9">
    <source>
        <dbReference type="ARBA" id="ARBA00022763"/>
    </source>
</evidence>
<dbReference type="CDD" id="cd07906">
    <property type="entry name" value="Adenylation_DNA_ligase_LigD_LigC"/>
    <property type="match status" value="1"/>
</dbReference>
<dbReference type="Gene3D" id="3.30.1490.70">
    <property type="match status" value="1"/>
</dbReference>
<feature type="domain" description="ATP-dependent DNA ligase family profile" evidence="22">
    <location>
        <begin position="330"/>
        <end position="455"/>
    </location>
</feature>
<keyword evidence="17" id="KW-0464">Manganese</keyword>
<dbReference type="NCBIfam" id="TIGR02777">
    <property type="entry name" value="LigD_PE_dom"/>
    <property type="match status" value="1"/>
</dbReference>
<dbReference type="PANTHER" id="PTHR42705">
    <property type="entry name" value="BIFUNCTIONAL NON-HOMOLOGOUS END JOINING PROTEIN LIGD"/>
    <property type="match status" value="1"/>
</dbReference>
<name>A0A127VFJ5_9SPHI</name>
<feature type="compositionally biased region" description="Basic residues" evidence="21">
    <location>
        <begin position="1"/>
        <end position="11"/>
    </location>
</feature>
<dbReference type="Pfam" id="PF21686">
    <property type="entry name" value="LigD_Prim-Pol"/>
    <property type="match status" value="1"/>
</dbReference>
<dbReference type="GO" id="GO:0006281">
    <property type="term" value="P:DNA repair"/>
    <property type="evidence" value="ECO:0007669"/>
    <property type="project" value="UniProtKB-KW"/>
</dbReference>
<dbReference type="KEGG" id="pcm:AY601_3223"/>
<comment type="catalytic activity">
    <reaction evidence="20">
        <text>ATP + (deoxyribonucleotide)n-3'-hydroxyl + 5'-phospho-(deoxyribonucleotide)m = (deoxyribonucleotide)n+m + AMP + diphosphate.</text>
        <dbReference type="EC" id="6.5.1.1"/>
    </reaction>
</comment>
<comment type="cofactor">
    <cofactor evidence="1">
        <name>Mn(2+)</name>
        <dbReference type="ChEBI" id="CHEBI:29035"/>
    </cofactor>
</comment>
<dbReference type="InterPro" id="IPR012310">
    <property type="entry name" value="DNA_ligase_ATP-dep_cent"/>
</dbReference>
<dbReference type="Gene3D" id="3.90.920.10">
    <property type="entry name" value="DNA primase, PRIM domain"/>
    <property type="match status" value="1"/>
</dbReference>
<dbReference type="RefSeq" id="WP_068402816.1">
    <property type="nucleotide sequence ID" value="NZ_CP014504.1"/>
</dbReference>
<dbReference type="Proteomes" id="UP000071561">
    <property type="component" value="Chromosome"/>
</dbReference>
<dbReference type="NCBIfam" id="TIGR02778">
    <property type="entry name" value="ligD_pol"/>
    <property type="match status" value="1"/>
</dbReference>
<evidence type="ECO:0000256" key="4">
    <source>
        <dbReference type="ARBA" id="ARBA00022679"/>
    </source>
</evidence>
<dbReference type="Pfam" id="PF13298">
    <property type="entry name" value="LigD_N"/>
    <property type="match status" value="1"/>
</dbReference>
<feature type="region of interest" description="Disordered" evidence="21">
    <location>
        <begin position="1"/>
        <end position="26"/>
    </location>
</feature>
<keyword evidence="10" id="KW-0378">Hydrolase</keyword>
<evidence type="ECO:0000256" key="19">
    <source>
        <dbReference type="ARBA" id="ARBA00029943"/>
    </source>
</evidence>
<dbReference type="OrthoDB" id="9802472at2"/>
<evidence type="ECO:0000256" key="14">
    <source>
        <dbReference type="ARBA" id="ARBA00023125"/>
    </source>
</evidence>
<evidence type="ECO:0000256" key="3">
    <source>
        <dbReference type="ARBA" id="ARBA00022598"/>
    </source>
</evidence>
<keyword evidence="3 23" id="KW-0436">Ligase</keyword>
<dbReference type="NCBIfam" id="TIGR02779">
    <property type="entry name" value="NHEJ_ligase_lig"/>
    <property type="match status" value="1"/>
</dbReference>
<evidence type="ECO:0000256" key="10">
    <source>
        <dbReference type="ARBA" id="ARBA00022801"/>
    </source>
</evidence>
<dbReference type="InterPro" id="IPR014143">
    <property type="entry name" value="NHEJ_ligase_prk"/>
</dbReference>
<evidence type="ECO:0000256" key="16">
    <source>
        <dbReference type="ARBA" id="ARBA00023204"/>
    </source>
</evidence>
<gene>
    <name evidence="23" type="ORF">AY601_3223</name>
</gene>
<dbReference type="PATRIC" id="fig|188932.3.peg.3358"/>
<evidence type="ECO:0000256" key="18">
    <source>
        <dbReference type="ARBA" id="ARBA00023268"/>
    </source>
</evidence>
<dbReference type="GO" id="GO:0005524">
    <property type="term" value="F:ATP binding"/>
    <property type="evidence" value="ECO:0007669"/>
    <property type="project" value="UniProtKB-KW"/>
</dbReference>
<evidence type="ECO:0000256" key="20">
    <source>
        <dbReference type="ARBA" id="ARBA00034003"/>
    </source>
</evidence>
<dbReference type="Pfam" id="PF01068">
    <property type="entry name" value="DNA_ligase_A_M"/>
    <property type="match status" value="1"/>
</dbReference>
<keyword evidence="14" id="KW-0238">DNA-binding</keyword>
<evidence type="ECO:0000313" key="24">
    <source>
        <dbReference type="Proteomes" id="UP000071561"/>
    </source>
</evidence>
<dbReference type="Pfam" id="PF04679">
    <property type="entry name" value="DNA_ligase_A_C"/>
    <property type="match status" value="1"/>
</dbReference>
<keyword evidence="5" id="KW-0548">Nucleotidyltransferase</keyword>
<dbReference type="SUPFAM" id="SSF50249">
    <property type="entry name" value="Nucleic acid-binding proteins"/>
    <property type="match status" value="1"/>
</dbReference>
<dbReference type="PANTHER" id="PTHR42705:SF2">
    <property type="entry name" value="BIFUNCTIONAL NON-HOMOLOGOUS END JOINING PROTEIN LIGD"/>
    <property type="match status" value="1"/>
</dbReference>
<evidence type="ECO:0000256" key="6">
    <source>
        <dbReference type="ARBA" id="ARBA00022722"/>
    </source>
</evidence>
<dbReference type="Gene3D" id="3.30.470.30">
    <property type="entry name" value="DNA ligase/mRNA capping enzyme"/>
    <property type="match status" value="1"/>
</dbReference>
<proteinExistence type="predicted"/>
<dbReference type="InterPro" id="IPR012340">
    <property type="entry name" value="NA-bd_OB-fold"/>
</dbReference>
<dbReference type="InterPro" id="IPR012309">
    <property type="entry name" value="DNA_ligase_ATP-dep_C"/>
</dbReference>
<keyword evidence="16" id="KW-0234">DNA repair</keyword>
<keyword evidence="13" id="KW-0239">DNA-directed DNA polymerase</keyword>
<keyword evidence="12" id="KW-0067">ATP-binding</keyword>
<dbReference type="InterPro" id="IPR014146">
    <property type="entry name" value="LigD_ligase_dom"/>
</dbReference>
<keyword evidence="4" id="KW-0808">Transferase</keyword>